<evidence type="ECO:0000256" key="7">
    <source>
        <dbReference type="ARBA" id="ARBA00022967"/>
    </source>
</evidence>
<evidence type="ECO:0000256" key="9">
    <source>
        <dbReference type="ARBA" id="ARBA00023251"/>
    </source>
</evidence>
<dbReference type="PROSITE" id="PS00211">
    <property type="entry name" value="ABC_TRANSPORTER_1"/>
    <property type="match status" value="1"/>
</dbReference>
<dbReference type="GO" id="GO:0046677">
    <property type="term" value="P:response to antibiotic"/>
    <property type="evidence" value="ECO:0007669"/>
    <property type="project" value="UniProtKB-KW"/>
</dbReference>
<evidence type="ECO:0000256" key="4">
    <source>
        <dbReference type="ARBA" id="ARBA00022475"/>
    </source>
</evidence>
<reference evidence="11" key="1">
    <citation type="journal article" date="2019" name="Microbiol. Resour. Announc.">
        <title>Complete Genome Sequence of Rubrobacter xylanophilus Strain AA3-22, Isolated from Arima Onsen in Japan.</title>
        <authorList>
            <person name="Tomariguchi N."/>
            <person name="Miyazaki K."/>
        </authorList>
    </citation>
    <scope>NUCLEOTIDE SEQUENCE [LARGE SCALE GENOMIC DNA]</scope>
    <source>
        <strain evidence="11">AA3-22</strain>
    </source>
</reference>
<evidence type="ECO:0000256" key="5">
    <source>
        <dbReference type="ARBA" id="ARBA00022741"/>
    </source>
</evidence>
<name>A0A510HIT5_9ACTN</name>
<dbReference type="InterPro" id="IPR050763">
    <property type="entry name" value="ABC_transporter_ATP-binding"/>
</dbReference>
<proteinExistence type="inferred from homology"/>
<dbReference type="Pfam" id="PF00005">
    <property type="entry name" value="ABC_tran"/>
    <property type="match status" value="1"/>
</dbReference>
<dbReference type="Gene3D" id="3.40.50.300">
    <property type="entry name" value="P-loop containing nucleotide triphosphate hydrolases"/>
    <property type="match status" value="1"/>
</dbReference>
<evidence type="ECO:0000256" key="8">
    <source>
        <dbReference type="ARBA" id="ARBA00023136"/>
    </source>
</evidence>
<evidence type="ECO:0000256" key="1">
    <source>
        <dbReference type="ARBA" id="ARBA00004202"/>
    </source>
</evidence>
<gene>
    <name evidence="11" type="ORF">RxyAA322_04270</name>
</gene>
<dbReference type="InterPro" id="IPR027417">
    <property type="entry name" value="P-loop_NTPase"/>
</dbReference>
<dbReference type="InterPro" id="IPR003439">
    <property type="entry name" value="ABC_transporter-like_ATP-bd"/>
</dbReference>
<keyword evidence="9" id="KW-0046">Antibiotic resistance</keyword>
<sequence>MGAEAGSGSGRTARLVASGLTKSYDGFRAVKGVDFEVYEGECFGFLGPNGAGKTTTMKMIYGAAVPSGGHLEVAGLDVRRNIREVKRRIGVVPQEDNLDEELEVLENLLVFGRYFDLPGKVIRRRAEELLAFVQLSERAGAKVEQLSGGMKRRLLIARALINDPELVVLDEPTTGLDPQARHLVWEKLRQLKAGGTTLVLTTHYMDEAAQLCDRLVIMDGGRIIAAGTPRELIEENTSPEVLEFRPSPERLGDLQELLEREAEHVERSADLLLAYTDDAERLESRVRESGIPIENTLYRRASLEDVFLRLTGRRLIE</sequence>
<dbReference type="RefSeq" id="WP_143529168.1">
    <property type="nucleotide sequence ID" value="NZ_AP019791.1"/>
</dbReference>
<dbReference type="SUPFAM" id="SSF52540">
    <property type="entry name" value="P-loop containing nucleoside triphosphate hydrolases"/>
    <property type="match status" value="1"/>
</dbReference>
<evidence type="ECO:0000313" key="11">
    <source>
        <dbReference type="EMBL" id="BBL78573.1"/>
    </source>
</evidence>
<accession>A0A510HIT5</accession>
<dbReference type="EMBL" id="AP019791">
    <property type="protein sequence ID" value="BBL78573.1"/>
    <property type="molecule type" value="Genomic_DNA"/>
</dbReference>
<dbReference type="GO" id="GO:0005524">
    <property type="term" value="F:ATP binding"/>
    <property type="evidence" value="ECO:0007669"/>
    <property type="project" value="UniProtKB-KW"/>
</dbReference>
<keyword evidence="6" id="KW-0067">ATP-binding</keyword>
<dbReference type="GO" id="GO:0005886">
    <property type="term" value="C:plasma membrane"/>
    <property type="evidence" value="ECO:0007669"/>
    <property type="project" value="UniProtKB-SubCell"/>
</dbReference>
<dbReference type="SMART" id="SM00382">
    <property type="entry name" value="AAA"/>
    <property type="match status" value="1"/>
</dbReference>
<dbReference type="AlphaFoldDB" id="A0A510HIT5"/>
<dbReference type="GO" id="GO:0016887">
    <property type="term" value="F:ATP hydrolysis activity"/>
    <property type="evidence" value="ECO:0007669"/>
    <property type="project" value="InterPro"/>
</dbReference>
<evidence type="ECO:0000256" key="2">
    <source>
        <dbReference type="ARBA" id="ARBA00005417"/>
    </source>
</evidence>
<keyword evidence="7" id="KW-1278">Translocase</keyword>
<dbReference type="Proteomes" id="UP000318065">
    <property type="component" value="Chromosome"/>
</dbReference>
<dbReference type="FunFam" id="3.40.50.300:FF:000589">
    <property type="entry name" value="ABC transporter, ATP-binding subunit"/>
    <property type="match status" value="1"/>
</dbReference>
<keyword evidence="12" id="KW-1185">Reference proteome</keyword>
<keyword evidence="5" id="KW-0547">Nucleotide-binding</keyword>
<dbReference type="InterPro" id="IPR017871">
    <property type="entry name" value="ABC_transporter-like_CS"/>
</dbReference>
<evidence type="ECO:0000256" key="3">
    <source>
        <dbReference type="ARBA" id="ARBA00022448"/>
    </source>
</evidence>
<keyword evidence="8" id="KW-0472">Membrane</keyword>
<protein>
    <submittedName>
        <fullName evidence="11">ABC transporter</fullName>
    </submittedName>
</protein>
<evidence type="ECO:0000313" key="12">
    <source>
        <dbReference type="Proteomes" id="UP000318065"/>
    </source>
</evidence>
<comment type="similarity">
    <text evidence="2">Belongs to the ABC transporter superfamily.</text>
</comment>
<comment type="subcellular location">
    <subcellularLocation>
        <location evidence="1">Cell membrane</location>
        <topology evidence="1">Peripheral membrane protein</topology>
    </subcellularLocation>
</comment>
<organism evidence="11 12">
    <name type="scientific">Rubrobacter xylanophilus</name>
    <dbReference type="NCBI Taxonomy" id="49319"/>
    <lineage>
        <taxon>Bacteria</taxon>
        <taxon>Bacillati</taxon>
        <taxon>Actinomycetota</taxon>
        <taxon>Rubrobacteria</taxon>
        <taxon>Rubrobacterales</taxon>
        <taxon>Rubrobacteraceae</taxon>
        <taxon>Rubrobacter</taxon>
    </lineage>
</organism>
<evidence type="ECO:0000259" key="10">
    <source>
        <dbReference type="PROSITE" id="PS50893"/>
    </source>
</evidence>
<evidence type="ECO:0000256" key="6">
    <source>
        <dbReference type="ARBA" id="ARBA00022840"/>
    </source>
</evidence>
<keyword evidence="4" id="KW-1003">Cell membrane</keyword>
<dbReference type="PANTHER" id="PTHR42711:SF5">
    <property type="entry name" value="ABC TRANSPORTER ATP-BINDING PROTEIN NATA"/>
    <property type="match status" value="1"/>
</dbReference>
<dbReference type="PANTHER" id="PTHR42711">
    <property type="entry name" value="ABC TRANSPORTER ATP-BINDING PROTEIN"/>
    <property type="match status" value="1"/>
</dbReference>
<dbReference type="OrthoDB" id="9804819at2"/>
<dbReference type="InterPro" id="IPR003593">
    <property type="entry name" value="AAA+_ATPase"/>
</dbReference>
<keyword evidence="3" id="KW-0813">Transport</keyword>
<feature type="domain" description="ABC transporter" evidence="10">
    <location>
        <begin position="15"/>
        <end position="245"/>
    </location>
</feature>
<dbReference type="PROSITE" id="PS50893">
    <property type="entry name" value="ABC_TRANSPORTER_2"/>
    <property type="match status" value="1"/>
</dbReference>